<keyword evidence="1" id="KW-0812">Transmembrane</keyword>
<feature type="domain" description="DUF1468" evidence="2">
    <location>
        <begin position="11"/>
        <end position="166"/>
    </location>
</feature>
<feature type="transmembrane region" description="Helical" evidence="1">
    <location>
        <begin position="101"/>
        <end position="134"/>
    </location>
</feature>
<feature type="transmembrane region" description="Helical" evidence="1">
    <location>
        <begin position="140"/>
        <end position="161"/>
    </location>
</feature>
<name>A0ABP8LKC5_9MICO</name>
<dbReference type="RefSeq" id="WP_345218057.1">
    <property type="nucleotide sequence ID" value="NZ_BAABGN010000013.1"/>
</dbReference>
<evidence type="ECO:0000256" key="1">
    <source>
        <dbReference type="SAM" id="Phobius"/>
    </source>
</evidence>
<dbReference type="InterPro" id="IPR009936">
    <property type="entry name" value="DUF1468"/>
</dbReference>
<dbReference type="Proteomes" id="UP001500622">
    <property type="component" value="Unassembled WGS sequence"/>
</dbReference>
<sequence>MPSLSVIRTGVTGLVLLLFLAVAIISLSAAGSPTYWFPAFIGVGGTLAAAYSFGHDLRKVLSGQSVLADEVTDIGASIDDTHDDDGETDQPRDRAALPRRAVAWALWLIALPVLGLVIPFFYASLLWLVLVLHFYARRGWLLTGVSVGVFAVVLNVLVVLLDVELPPAILTGLG</sequence>
<dbReference type="Pfam" id="PF07331">
    <property type="entry name" value="TctB"/>
    <property type="match status" value="1"/>
</dbReference>
<dbReference type="EMBL" id="BAABGN010000013">
    <property type="protein sequence ID" value="GAA4431404.1"/>
    <property type="molecule type" value="Genomic_DNA"/>
</dbReference>
<organism evidence="3 4">
    <name type="scientific">Georgenia halophila</name>
    <dbReference type="NCBI Taxonomy" id="620889"/>
    <lineage>
        <taxon>Bacteria</taxon>
        <taxon>Bacillati</taxon>
        <taxon>Actinomycetota</taxon>
        <taxon>Actinomycetes</taxon>
        <taxon>Micrococcales</taxon>
        <taxon>Bogoriellaceae</taxon>
        <taxon>Georgenia</taxon>
    </lineage>
</organism>
<evidence type="ECO:0000313" key="3">
    <source>
        <dbReference type="EMBL" id="GAA4431404.1"/>
    </source>
</evidence>
<feature type="transmembrane region" description="Helical" evidence="1">
    <location>
        <begin position="35"/>
        <end position="54"/>
    </location>
</feature>
<keyword evidence="1" id="KW-1133">Transmembrane helix</keyword>
<keyword evidence="1" id="KW-0472">Membrane</keyword>
<keyword evidence="4" id="KW-1185">Reference proteome</keyword>
<evidence type="ECO:0000313" key="4">
    <source>
        <dbReference type="Proteomes" id="UP001500622"/>
    </source>
</evidence>
<reference evidence="4" key="1">
    <citation type="journal article" date="2019" name="Int. J. Syst. Evol. Microbiol.">
        <title>The Global Catalogue of Microorganisms (GCM) 10K type strain sequencing project: providing services to taxonomists for standard genome sequencing and annotation.</title>
        <authorList>
            <consortium name="The Broad Institute Genomics Platform"/>
            <consortium name="The Broad Institute Genome Sequencing Center for Infectious Disease"/>
            <person name="Wu L."/>
            <person name="Ma J."/>
        </authorList>
    </citation>
    <scope>NUCLEOTIDE SEQUENCE [LARGE SCALE GENOMIC DNA]</scope>
    <source>
        <strain evidence="4">JCM 17810</strain>
    </source>
</reference>
<gene>
    <name evidence="3" type="ORF">GCM10023169_35920</name>
</gene>
<protein>
    <recommendedName>
        <fullName evidence="2">DUF1468 domain-containing protein</fullName>
    </recommendedName>
</protein>
<evidence type="ECO:0000259" key="2">
    <source>
        <dbReference type="Pfam" id="PF07331"/>
    </source>
</evidence>
<accession>A0ABP8LKC5</accession>
<feature type="transmembrane region" description="Helical" evidence="1">
    <location>
        <begin position="7"/>
        <end position="29"/>
    </location>
</feature>
<proteinExistence type="predicted"/>
<comment type="caution">
    <text evidence="3">The sequence shown here is derived from an EMBL/GenBank/DDBJ whole genome shotgun (WGS) entry which is preliminary data.</text>
</comment>